<dbReference type="AlphaFoldDB" id="T0RPW3"/>
<dbReference type="OrthoDB" id="28748at2759"/>
<evidence type="ECO:0000256" key="1">
    <source>
        <dbReference type="ARBA" id="ARBA00004477"/>
    </source>
</evidence>
<dbReference type="OMA" id="VPVCFPI"/>
<keyword evidence="12" id="KW-1185">Reference proteome</keyword>
<evidence type="ECO:0000256" key="9">
    <source>
        <dbReference type="ARBA" id="ARBA00023180"/>
    </source>
</evidence>
<keyword evidence="6" id="KW-0256">Endoplasmic reticulum</keyword>
<dbReference type="UniPathway" id="UPA00196"/>
<evidence type="ECO:0000256" key="6">
    <source>
        <dbReference type="ARBA" id="ARBA00022824"/>
    </source>
</evidence>
<dbReference type="VEuPathDB" id="FungiDB:SDRG_10226"/>
<keyword evidence="4" id="KW-0337">GPI-anchor biosynthesis</keyword>
<dbReference type="Pfam" id="PF10510">
    <property type="entry name" value="PIG-S"/>
    <property type="match status" value="1"/>
</dbReference>
<dbReference type="InParanoid" id="T0RPW3"/>
<evidence type="ECO:0000256" key="5">
    <source>
        <dbReference type="ARBA" id="ARBA00022692"/>
    </source>
</evidence>
<dbReference type="RefSeq" id="XP_008614429.1">
    <property type="nucleotide sequence ID" value="XM_008616207.1"/>
</dbReference>
<keyword evidence="7 10" id="KW-1133">Transmembrane helix</keyword>
<comment type="subcellular location">
    <subcellularLocation>
        <location evidence="1">Endoplasmic reticulum membrane</location>
        <topology evidence="1">Multi-pass membrane protein</topology>
    </subcellularLocation>
</comment>
<feature type="transmembrane region" description="Helical" evidence="10">
    <location>
        <begin position="447"/>
        <end position="466"/>
    </location>
</feature>
<dbReference type="InterPro" id="IPR019540">
    <property type="entry name" value="PtdIno-glycan_biosynth_class_S"/>
</dbReference>
<dbReference type="GO" id="GO:0042765">
    <property type="term" value="C:GPI-anchor transamidase complex"/>
    <property type="evidence" value="ECO:0007669"/>
    <property type="project" value="InterPro"/>
</dbReference>
<dbReference type="STRING" id="1156394.T0RPW3"/>
<organism evidence="11 12">
    <name type="scientific">Saprolegnia diclina (strain VS20)</name>
    <dbReference type="NCBI Taxonomy" id="1156394"/>
    <lineage>
        <taxon>Eukaryota</taxon>
        <taxon>Sar</taxon>
        <taxon>Stramenopiles</taxon>
        <taxon>Oomycota</taxon>
        <taxon>Saprolegniomycetes</taxon>
        <taxon>Saprolegniales</taxon>
        <taxon>Saprolegniaceae</taxon>
        <taxon>Saprolegnia</taxon>
    </lineage>
</organism>
<keyword evidence="5 10" id="KW-0812">Transmembrane</keyword>
<proteinExistence type="inferred from homology"/>
<evidence type="ECO:0000256" key="8">
    <source>
        <dbReference type="ARBA" id="ARBA00023136"/>
    </source>
</evidence>
<dbReference type="GO" id="GO:0016255">
    <property type="term" value="P:attachment of GPI anchor to protein"/>
    <property type="evidence" value="ECO:0007669"/>
    <property type="project" value="InterPro"/>
</dbReference>
<evidence type="ECO:0000256" key="4">
    <source>
        <dbReference type="ARBA" id="ARBA00022502"/>
    </source>
</evidence>
<keyword evidence="8 10" id="KW-0472">Membrane</keyword>
<evidence type="ECO:0000313" key="12">
    <source>
        <dbReference type="Proteomes" id="UP000030762"/>
    </source>
</evidence>
<dbReference type="GeneID" id="19950953"/>
<gene>
    <name evidence="11" type="ORF">SDRG_10226</name>
</gene>
<dbReference type="PANTHER" id="PTHR21072">
    <property type="entry name" value="GPI TRANSAMIDASE COMPONENT PIG-S"/>
    <property type="match status" value="1"/>
</dbReference>
<dbReference type="Proteomes" id="UP000030762">
    <property type="component" value="Unassembled WGS sequence"/>
</dbReference>
<comment type="similarity">
    <text evidence="3">Belongs to the PIGS family.</text>
</comment>
<comment type="pathway">
    <text evidence="2">Glycolipid biosynthesis; glycosylphosphatidylinositol-anchor biosynthesis.</text>
</comment>
<dbReference type="GO" id="GO:0006506">
    <property type="term" value="P:GPI anchor biosynthetic process"/>
    <property type="evidence" value="ECO:0007669"/>
    <property type="project" value="UniProtKB-UniPathway"/>
</dbReference>
<dbReference type="PANTHER" id="PTHR21072:SF13">
    <property type="entry name" value="GPI TRANSAMIDASE COMPONENT PIG-S"/>
    <property type="match status" value="1"/>
</dbReference>
<feature type="transmembrane region" description="Helical" evidence="10">
    <location>
        <begin position="7"/>
        <end position="27"/>
    </location>
</feature>
<evidence type="ECO:0000313" key="11">
    <source>
        <dbReference type="EMBL" id="EQC32027.1"/>
    </source>
</evidence>
<protein>
    <recommendedName>
        <fullName evidence="13">GPI transamidase component PIG-S</fullName>
    </recommendedName>
</protein>
<evidence type="ECO:0000256" key="7">
    <source>
        <dbReference type="ARBA" id="ARBA00022989"/>
    </source>
</evidence>
<dbReference type="EMBL" id="JH767165">
    <property type="protein sequence ID" value="EQC32027.1"/>
    <property type="molecule type" value="Genomic_DNA"/>
</dbReference>
<accession>T0RPW3</accession>
<evidence type="ECO:0000256" key="2">
    <source>
        <dbReference type="ARBA" id="ARBA00004687"/>
    </source>
</evidence>
<keyword evidence="9" id="KW-0325">Glycoprotein</keyword>
<evidence type="ECO:0008006" key="13">
    <source>
        <dbReference type="Google" id="ProtNLM"/>
    </source>
</evidence>
<reference evidence="11 12" key="1">
    <citation type="submission" date="2012-04" db="EMBL/GenBank/DDBJ databases">
        <title>The Genome Sequence of Saprolegnia declina VS20.</title>
        <authorList>
            <consortium name="The Broad Institute Genome Sequencing Platform"/>
            <person name="Russ C."/>
            <person name="Nusbaum C."/>
            <person name="Tyler B."/>
            <person name="van West P."/>
            <person name="Dieguez-Uribeondo J."/>
            <person name="de Bruijn I."/>
            <person name="Tripathy S."/>
            <person name="Jiang R."/>
            <person name="Young S.K."/>
            <person name="Zeng Q."/>
            <person name="Gargeya S."/>
            <person name="Fitzgerald M."/>
            <person name="Haas B."/>
            <person name="Abouelleil A."/>
            <person name="Alvarado L."/>
            <person name="Arachchi H.M."/>
            <person name="Berlin A."/>
            <person name="Chapman S.B."/>
            <person name="Goldberg J."/>
            <person name="Griggs A."/>
            <person name="Gujja S."/>
            <person name="Hansen M."/>
            <person name="Howarth C."/>
            <person name="Imamovic A."/>
            <person name="Larimer J."/>
            <person name="McCowen C."/>
            <person name="Montmayeur A."/>
            <person name="Murphy C."/>
            <person name="Neiman D."/>
            <person name="Pearson M."/>
            <person name="Priest M."/>
            <person name="Roberts A."/>
            <person name="Saif S."/>
            <person name="Shea T."/>
            <person name="Sisk P."/>
            <person name="Sykes S."/>
            <person name="Wortman J."/>
            <person name="Nusbaum C."/>
            <person name="Birren B."/>
        </authorList>
    </citation>
    <scope>NUCLEOTIDE SEQUENCE [LARGE SCALE GENOMIC DNA]</scope>
    <source>
        <strain evidence="11 12">VS20</strain>
    </source>
</reference>
<name>T0RPW3_SAPDV</name>
<sequence>MAGTRLALLVSMLIPLVVFIAPIAYHLTRVPRAALPLEAIAALDVASLEAALQTKLRNAERITLWAGRAFATAPNAQLRVDALPALDSHDVDRQLLSAVQAANLAGEMVVFVLCRSKDNSAPITMGSYRHGWTDACELSLSAQSELLQRVFRGHRDPSIRVALKYRWSLSLLSEVPSWESASWAAHVSEVAMAYVEPLAAKLSALASFTLESQALHYARLAPDYGYDEATQTHFVTASDLQQFKSANDFATVSILHDREQLVHFMAALPSADHASLVIRPTATTSTSKRSFLIPGYGGVTVLNPLAAPIDEVHRMMQVAVAQLRAALGLRSVGDAGMGLADWELDLLVRVWLTKHWHTSLSAITSTAKLVDAMPQMTVLPRIQRQVDTTLRTIHTITAALEDRDSVWRAADCAAQLLSLRAAVEAIEGTYYDSTMVAQLYFPEEHLYAVYLPLLLPLVLPFGFGLVREIKRVRAKRAAKPTA</sequence>
<evidence type="ECO:0000256" key="3">
    <source>
        <dbReference type="ARBA" id="ARBA00005316"/>
    </source>
</evidence>
<evidence type="ECO:0000256" key="10">
    <source>
        <dbReference type="SAM" id="Phobius"/>
    </source>
</evidence>
<dbReference type="eggNOG" id="KOG2459">
    <property type="taxonomic scope" value="Eukaryota"/>
</dbReference>